<accession>A0A6A6JI34</accession>
<evidence type="ECO:0000313" key="2">
    <source>
        <dbReference type="EMBL" id="KAF2275743.1"/>
    </source>
</evidence>
<evidence type="ECO:0000256" key="1">
    <source>
        <dbReference type="SAM" id="MobiDB-lite"/>
    </source>
</evidence>
<feature type="compositionally biased region" description="Basic and acidic residues" evidence="1">
    <location>
        <begin position="118"/>
        <end position="136"/>
    </location>
</feature>
<dbReference type="RefSeq" id="XP_033653282.1">
    <property type="nucleotide sequence ID" value="XM_033803020.1"/>
</dbReference>
<keyword evidence="3" id="KW-1185">Reference proteome</keyword>
<name>A0A6A6JI34_WESOR</name>
<dbReference type="Proteomes" id="UP000800097">
    <property type="component" value="Unassembled WGS sequence"/>
</dbReference>
<dbReference type="GeneID" id="54556195"/>
<dbReference type="EMBL" id="ML986496">
    <property type="protein sequence ID" value="KAF2275743.1"/>
    <property type="molecule type" value="Genomic_DNA"/>
</dbReference>
<sequence>MSRRTKARGMSTPTSSTLAQTLYSLPQSTPYLSPCIVPTCSLSTSSYPANLALPSSLSTILPTSSLFIPCTPNNARLTTNLHPFILPLPRPNPQLRLRRVVPPNLPCSQLLPPTTQIDKVRANKQQREDDKATDADTHAGADAFFWRLR</sequence>
<dbReference type="AlphaFoldDB" id="A0A6A6JI34"/>
<reference evidence="2" key="1">
    <citation type="journal article" date="2020" name="Stud. Mycol.">
        <title>101 Dothideomycetes genomes: a test case for predicting lifestyles and emergence of pathogens.</title>
        <authorList>
            <person name="Haridas S."/>
            <person name="Albert R."/>
            <person name="Binder M."/>
            <person name="Bloem J."/>
            <person name="Labutti K."/>
            <person name="Salamov A."/>
            <person name="Andreopoulos B."/>
            <person name="Baker S."/>
            <person name="Barry K."/>
            <person name="Bills G."/>
            <person name="Bluhm B."/>
            <person name="Cannon C."/>
            <person name="Castanera R."/>
            <person name="Culley D."/>
            <person name="Daum C."/>
            <person name="Ezra D."/>
            <person name="Gonzalez J."/>
            <person name="Henrissat B."/>
            <person name="Kuo A."/>
            <person name="Liang C."/>
            <person name="Lipzen A."/>
            <person name="Lutzoni F."/>
            <person name="Magnuson J."/>
            <person name="Mondo S."/>
            <person name="Nolan M."/>
            <person name="Ohm R."/>
            <person name="Pangilinan J."/>
            <person name="Park H.-J."/>
            <person name="Ramirez L."/>
            <person name="Alfaro M."/>
            <person name="Sun H."/>
            <person name="Tritt A."/>
            <person name="Yoshinaga Y."/>
            <person name="Zwiers L.-H."/>
            <person name="Turgeon B."/>
            <person name="Goodwin S."/>
            <person name="Spatafora J."/>
            <person name="Crous P."/>
            <person name="Grigoriev I."/>
        </authorList>
    </citation>
    <scope>NUCLEOTIDE SEQUENCE</scope>
    <source>
        <strain evidence="2">CBS 379.55</strain>
    </source>
</reference>
<organism evidence="2 3">
    <name type="scientific">Westerdykella ornata</name>
    <dbReference type="NCBI Taxonomy" id="318751"/>
    <lineage>
        <taxon>Eukaryota</taxon>
        <taxon>Fungi</taxon>
        <taxon>Dikarya</taxon>
        <taxon>Ascomycota</taxon>
        <taxon>Pezizomycotina</taxon>
        <taxon>Dothideomycetes</taxon>
        <taxon>Pleosporomycetidae</taxon>
        <taxon>Pleosporales</taxon>
        <taxon>Sporormiaceae</taxon>
        <taxon>Westerdykella</taxon>
    </lineage>
</organism>
<protein>
    <submittedName>
        <fullName evidence="2">Uncharacterized protein</fullName>
    </submittedName>
</protein>
<feature type="region of interest" description="Disordered" evidence="1">
    <location>
        <begin position="115"/>
        <end position="136"/>
    </location>
</feature>
<evidence type="ECO:0000313" key="3">
    <source>
        <dbReference type="Proteomes" id="UP000800097"/>
    </source>
</evidence>
<gene>
    <name evidence="2" type="ORF">EI97DRAFT_70965</name>
</gene>
<proteinExistence type="predicted"/>